<evidence type="ECO:0000313" key="3">
    <source>
        <dbReference type="EMBL" id="ACF13945.1"/>
    </source>
</evidence>
<dbReference type="RefSeq" id="WP_012500029.1">
    <property type="nucleotide sequence ID" value="NC_011026.1"/>
</dbReference>
<keyword evidence="1" id="KW-0175">Coiled coil</keyword>
<dbReference type="STRING" id="517418.Ctha_1486"/>
<evidence type="ECO:0000313" key="4">
    <source>
        <dbReference type="Proteomes" id="UP000001208"/>
    </source>
</evidence>
<keyword evidence="2" id="KW-0732">Signal</keyword>
<dbReference type="KEGG" id="cts:Ctha_1486"/>
<dbReference type="Proteomes" id="UP000001208">
    <property type="component" value="Chromosome"/>
</dbReference>
<sequence>MKVFRSLLSVAMLLFFGCSSEVSYEDFKSAVDDINSKQRDIFEKSNEVSKIIRQVNQRFPDQKITFDTALGLSSAQEEKLVELIKQEKDVTYKGMLQELLNSEKEIFDLKEEVADIQSRLPKPYVVQKGDQHRKVCVNYLKDVEGLDEKAAKELVDRVALIDEMIPGFYIWLYYNKDTNVFGTFVTQGEAKVNPNRVRYSIRKEKLQEAYEKGMKAAQDSSAEQN</sequence>
<feature type="chain" id="PRO_5002797686" description="Lipoprotein" evidence="2">
    <location>
        <begin position="25"/>
        <end position="225"/>
    </location>
</feature>
<name>B3QS00_CHLT3</name>
<dbReference type="eggNOG" id="ENOG50338RQ">
    <property type="taxonomic scope" value="Bacteria"/>
</dbReference>
<feature type="coiled-coil region" evidence="1">
    <location>
        <begin position="92"/>
        <end position="119"/>
    </location>
</feature>
<protein>
    <recommendedName>
        <fullName evidence="5">Lipoprotein</fullName>
    </recommendedName>
</protein>
<accession>B3QS00</accession>
<evidence type="ECO:0000256" key="1">
    <source>
        <dbReference type="SAM" id="Coils"/>
    </source>
</evidence>
<gene>
    <name evidence="3" type="ordered locus">Ctha_1486</name>
</gene>
<keyword evidence="4" id="KW-1185">Reference proteome</keyword>
<dbReference type="HOGENOM" id="CLU_1228134_0_0_10"/>
<dbReference type="AlphaFoldDB" id="B3QS00"/>
<feature type="signal peptide" evidence="2">
    <location>
        <begin position="1"/>
        <end position="24"/>
    </location>
</feature>
<dbReference type="EMBL" id="CP001100">
    <property type="protein sequence ID" value="ACF13945.1"/>
    <property type="molecule type" value="Genomic_DNA"/>
</dbReference>
<reference evidence="3 4" key="1">
    <citation type="submission" date="2008-06" db="EMBL/GenBank/DDBJ databases">
        <title>Complete sequence of Chloroherpeton thalassium ATCC 35110.</title>
        <authorList>
            <consortium name="US DOE Joint Genome Institute"/>
            <person name="Lucas S."/>
            <person name="Copeland A."/>
            <person name="Lapidus A."/>
            <person name="Glavina del Rio T."/>
            <person name="Dalin E."/>
            <person name="Tice H."/>
            <person name="Bruce D."/>
            <person name="Goodwin L."/>
            <person name="Pitluck S."/>
            <person name="Schmutz J."/>
            <person name="Larimer F."/>
            <person name="Land M."/>
            <person name="Hauser L."/>
            <person name="Kyrpides N."/>
            <person name="Mikhailova N."/>
            <person name="Liu Z."/>
            <person name="Li T."/>
            <person name="Zhao F."/>
            <person name="Overmann J."/>
            <person name="Bryant D.A."/>
            <person name="Richardson P."/>
        </authorList>
    </citation>
    <scope>NUCLEOTIDE SEQUENCE [LARGE SCALE GENOMIC DNA]</scope>
    <source>
        <strain evidence="4">ATCC 35110 / GB-78</strain>
    </source>
</reference>
<evidence type="ECO:0008006" key="5">
    <source>
        <dbReference type="Google" id="ProtNLM"/>
    </source>
</evidence>
<evidence type="ECO:0000256" key="2">
    <source>
        <dbReference type="SAM" id="SignalP"/>
    </source>
</evidence>
<dbReference type="PROSITE" id="PS51257">
    <property type="entry name" value="PROKAR_LIPOPROTEIN"/>
    <property type="match status" value="1"/>
</dbReference>
<proteinExistence type="predicted"/>
<organism evidence="3 4">
    <name type="scientific">Chloroherpeton thalassium (strain ATCC 35110 / GB-78)</name>
    <dbReference type="NCBI Taxonomy" id="517418"/>
    <lineage>
        <taxon>Bacteria</taxon>
        <taxon>Pseudomonadati</taxon>
        <taxon>Chlorobiota</taxon>
        <taxon>Chlorobiia</taxon>
        <taxon>Chlorobiales</taxon>
        <taxon>Chloroherpetonaceae</taxon>
        <taxon>Chloroherpeton</taxon>
    </lineage>
</organism>